<evidence type="ECO:0000256" key="2">
    <source>
        <dbReference type="SAM" id="Phobius"/>
    </source>
</evidence>
<evidence type="ECO:0000313" key="4">
    <source>
        <dbReference type="EMBL" id="RNE48352.1"/>
    </source>
</evidence>
<keyword evidence="2" id="KW-1133">Transmembrane helix</keyword>
<reference evidence="4 5" key="1">
    <citation type="submission" date="2018-02" db="EMBL/GenBank/DDBJ databases">
        <title>Corynebacterium alimpuense sp. nov., a marine obligate actinomycete isolated from sediments of Valparaiso bay, Chile.</title>
        <authorList>
            <person name="Claverias F."/>
            <person name="Gonzales-Siles L."/>
            <person name="Salva-Serra F."/>
            <person name="Inganaes E."/>
            <person name="Molin K."/>
            <person name="Cumsille A."/>
            <person name="Undabarrena A."/>
            <person name="Couve E."/>
            <person name="Moore E.R.B."/>
            <person name="Gomila M."/>
            <person name="Camara B."/>
        </authorList>
    </citation>
    <scope>NUCLEOTIDE SEQUENCE [LARGE SCALE GENOMIC DNA]</scope>
    <source>
        <strain evidence="4 5">CCUG 69366</strain>
    </source>
</reference>
<feature type="region of interest" description="Disordered" evidence="1">
    <location>
        <begin position="158"/>
        <end position="180"/>
    </location>
</feature>
<accession>A0A3M8K703</accession>
<feature type="transmembrane region" description="Helical" evidence="2">
    <location>
        <begin position="43"/>
        <end position="59"/>
    </location>
</feature>
<evidence type="ECO:0000313" key="5">
    <source>
        <dbReference type="Proteomes" id="UP000266975"/>
    </source>
</evidence>
<dbReference type="Pfam" id="PF10756">
    <property type="entry name" value="bPH_6"/>
    <property type="match status" value="1"/>
</dbReference>
<protein>
    <recommendedName>
        <fullName evidence="3">Low molecular weight protein antigen 6 PH domain-containing protein</fullName>
    </recommendedName>
</protein>
<evidence type="ECO:0000256" key="1">
    <source>
        <dbReference type="SAM" id="MobiDB-lite"/>
    </source>
</evidence>
<name>A0A3M8K703_9CORY</name>
<keyword evidence="2" id="KW-0472">Membrane</keyword>
<dbReference type="Proteomes" id="UP000266975">
    <property type="component" value="Unassembled WGS sequence"/>
</dbReference>
<dbReference type="InterPro" id="IPR019692">
    <property type="entry name" value="CFP-6_PH"/>
</dbReference>
<feature type="compositionally biased region" description="Basic and acidic residues" evidence="1">
    <location>
        <begin position="158"/>
        <end position="170"/>
    </location>
</feature>
<comment type="caution">
    <text evidence="4">The sequence shown here is derived from an EMBL/GenBank/DDBJ whole genome shotgun (WGS) entry which is preliminary data.</text>
</comment>
<keyword evidence="2" id="KW-0812">Transmembrane</keyword>
<evidence type="ECO:0000259" key="3">
    <source>
        <dbReference type="Pfam" id="PF10756"/>
    </source>
</evidence>
<dbReference type="EMBL" id="PTJO01000005">
    <property type="protein sequence ID" value="RNE48352.1"/>
    <property type="molecule type" value="Genomic_DNA"/>
</dbReference>
<keyword evidence="5" id="KW-1185">Reference proteome</keyword>
<feature type="domain" description="Low molecular weight protein antigen 6 PH" evidence="3">
    <location>
        <begin position="60"/>
        <end position="131"/>
    </location>
</feature>
<dbReference type="AlphaFoldDB" id="A0A3M8K703"/>
<sequence>MVSMSSEAADAESVQFRPDRANILAALLMIAIALLVVGAAPVYLFWVLAIPVLFIYWILRSSTTVDEQGVSIKYAFRGGKTVEWEDLSGVGFKGSRALLTTTEGKEYPMPGVTFNSLPKLSEASSGRIPDALTAGRIAADEKVVVINRDGEQILLTKEEYAARQTDKAAEADSENPRSNQ</sequence>
<gene>
    <name evidence="4" type="ORF">C5L39_07505</name>
</gene>
<dbReference type="OrthoDB" id="5190396at2"/>
<feature type="transmembrane region" description="Helical" evidence="2">
    <location>
        <begin position="21"/>
        <end position="37"/>
    </location>
</feature>
<proteinExistence type="predicted"/>
<organism evidence="4 5">
    <name type="scientific">Corynebacterium alimapuense</name>
    <dbReference type="NCBI Taxonomy" id="1576874"/>
    <lineage>
        <taxon>Bacteria</taxon>
        <taxon>Bacillati</taxon>
        <taxon>Actinomycetota</taxon>
        <taxon>Actinomycetes</taxon>
        <taxon>Mycobacteriales</taxon>
        <taxon>Corynebacteriaceae</taxon>
        <taxon>Corynebacterium</taxon>
    </lineage>
</organism>